<evidence type="ECO:0000256" key="11">
    <source>
        <dbReference type="ARBA" id="ARBA00026081"/>
    </source>
</evidence>
<comment type="subcellular location">
    <subcellularLocation>
        <location evidence="2">Cell inner membrane</location>
        <topology evidence="2">Multi-pass membrane protein</topology>
    </subcellularLocation>
</comment>
<evidence type="ECO:0000313" key="14">
    <source>
        <dbReference type="Proteomes" id="UP000279799"/>
    </source>
</evidence>
<evidence type="ECO:0000256" key="10">
    <source>
        <dbReference type="ARBA" id="ARBA00023136"/>
    </source>
</evidence>
<dbReference type="EMBL" id="LR134510">
    <property type="protein sequence ID" value="VEJ08985.1"/>
    <property type="molecule type" value="Genomic_DNA"/>
</dbReference>
<dbReference type="AlphaFoldDB" id="A0A448TSV7"/>
<protein>
    <recommendedName>
        <fullName evidence="4">Lipopolysaccharide export system permease protein LptF</fullName>
    </recommendedName>
</protein>
<dbReference type="PANTHER" id="PTHR33529:SF7">
    <property type="entry name" value="LIPOPOLYSACCHARIDE EXPORT SYSTEM PERMEASE PROTEIN LPTF"/>
    <property type="match status" value="1"/>
</dbReference>
<dbReference type="Proteomes" id="UP000279799">
    <property type="component" value="Chromosome"/>
</dbReference>
<feature type="transmembrane region" description="Helical" evidence="12">
    <location>
        <begin position="327"/>
        <end position="347"/>
    </location>
</feature>
<evidence type="ECO:0000256" key="8">
    <source>
        <dbReference type="ARBA" id="ARBA00022692"/>
    </source>
</evidence>
<keyword evidence="9 12" id="KW-1133">Transmembrane helix</keyword>
<evidence type="ECO:0000313" key="13">
    <source>
        <dbReference type="EMBL" id="VEJ08985.1"/>
    </source>
</evidence>
<keyword evidence="8 12" id="KW-0812">Transmembrane</keyword>
<evidence type="ECO:0000256" key="4">
    <source>
        <dbReference type="ARBA" id="ARBA00014213"/>
    </source>
</evidence>
<dbReference type="InterPro" id="IPR005495">
    <property type="entry name" value="LptG/LptF_permease"/>
</dbReference>
<comment type="similarity">
    <text evidence="3">Belongs to the LptF/LptG family.</text>
</comment>
<evidence type="ECO:0000256" key="7">
    <source>
        <dbReference type="ARBA" id="ARBA00022519"/>
    </source>
</evidence>
<sequence>MILTKYLSKEVFKTQIAILFILLLIFFSQQLVRILGSATSGKVPTDLVFSLLTLGIPTMIQLILPLSLFIALMLTLGRLYAESEITVMRACGVGQGILVKVALILSLFTAVFAAYNTFYLSPLSLKKQAKILDEAKANPTMSLVAPGQFVTVDNIVLFVDNIKKNKLQDIYIFQNAPAKKLQPSVTVAQSGTIKSLKNGDQILHLNQANRTEGTAGAANFTLTHFDTYEAYLGYKAVGDHQRKDEEMKTLPQLLKTHSQSEIAELHWRITLIVSVPIMALIAIALSRVNPRQGRFAKILPALLLYLIYFLLQSSLKSAGSSGKLDAGILMPIVNIFFLILGIVLNSWNTPLVYKWRAQFNTKFKKTGVSSK</sequence>
<evidence type="ECO:0000256" key="3">
    <source>
        <dbReference type="ARBA" id="ARBA00007725"/>
    </source>
</evidence>
<organism evidence="13 14">
    <name type="scientific">Actinobacillus delphinicola</name>
    <dbReference type="NCBI Taxonomy" id="51161"/>
    <lineage>
        <taxon>Bacteria</taxon>
        <taxon>Pseudomonadati</taxon>
        <taxon>Pseudomonadota</taxon>
        <taxon>Gammaproteobacteria</taxon>
        <taxon>Pasteurellales</taxon>
        <taxon>Pasteurellaceae</taxon>
        <taxon>Actinobacillus</taxon>
    </lineage>
</organism>
<dbReference type="GO" id="GO:0043190">
    <property type="term" value="C:ATP-binding cassette (ABC) transporter complex"/>
    <property type="evidence" value="ECO:0007669"/>
    <property type="project" value="InterPro"/>
</dbReference>
<feature type="transmembrane region" description="Helical" evidence="12">
    <location>
        <begin position="52"/>
        <end position="76"/>
    </location>
</feature>
<dbReference type="GO" id="GO:0015920">
    <property type="term" value="P:lipopolysaccharide transport"/>
    <property type="evidence" value="ECO:0007669"/>
    <property type="project" value="TreeGrafter"/>
</dbReference>
<keyword evidence="7" id="KW-0997">Cell inner membrane</keyword>
<evidence type="ECO:0000256" key="2">
    <source>
        <dbReference type="ARBA" id="ARBA00004429"/>
    </source>
</evidence>
<dbReference type="InterPro" id="IPR030922">
    <property type="entry name" value="LptF"/>
</dbReference>
<feature type="transmembrane region" description="Helical" evidence="12">
    <location>
        <begin position="97"/>
        <end position="118"/>
    </location>
</feature>
<dbReference type="RefSeq" id="WP_126598528.1">
    <property type="nucleotide sequence ID" value="NZ_LR134510.1"/>
</dbReference>
<feature type="transmembrane region" description="Helical" evidence="12">
    <location>
        <begin position="265"/>
        <end position="286"/>
    </location>
</feature>
<gene>
    <name evidence="13" type="primary">lptF</name>
    <name evidence="13" type="ORF">NCTC12871_00414</name>
</gene>
<dbReference type="Pfam" id="PF03739">
    <property type="entry name" value="LptF_LptG"/>
    <property type="match status" value="1"/>
</dbReference>
<evidence type="ECO:0000256" key="6">
    <source>
        <dbReference type="ARBA" id="ARBA00022475"/>
    </source>
</evidence>
<keyword evidence="5" id="KW-0813">Transport</keyword>
<dbReference type="GO" id="GO:0055085">
    <property type="term" value="P:transmembrane transport"/>
    <property type="evidence" value="ECO:0007669"/>
    <property type="project" value="InterPro"/>
</dbReference>
<accession>A0A448TSV7</accession>
<evidence type="ECO:0000256" key="9">
    <source>
        <dbReference type="ARBA" id="ARBA00022989"/>
    </source>
</evidence>
<feature type="transmembrane region" description="Helical" evidence="12">
    <location>
        <begin position="298"/>
        <end position="315"/>
    </location>
</feature>
<dbReference type="PANTHER" id="PTHR33529">
    <property type="entry name" value="SLR0882 PROTEIN-RELATED"/>
    <property type="match status" value="1"/>
</dbReference>
<reference evidence="13 14" key="1">
    <citation type="submission" date="2018-12" db="EMBL/GenBank/DDBJ databases">
        <authorList>
            <consortium name="Pathogen Informatics"/>
        </authorList>
    </citation>
    <scope>NUCLEOTIDE SEQUENCE [LARGE SCALE GENOMIC DNA]</scope>
    <source>
        <strain evidence="13 14">NCTC12871</strain>
    </source>
</reference>
<name>A0A448TSV7_9PAST</name>
<evidence type="ECO:0000256" key="5">
    <source>
        <dbReference type="ARBA" id="ARBA00022448"/>
    </source>
</evidence>
<dbReference type="NCBIfam" id="TIGR04407">
    <property type="entry name" value="LptF_YjgP"/>
    <property type="match status" value="1"/>
</dbReference>
<dbReference type="OrthoDB" id="9778062at2"/>
<keyword evidence="10 12" id="KW-0472">Membrane</keyword>
<keyword evidence="6" id="KW-1003">Cell membrane</keyword>
<proteinExistence type="inferred from homology"/>
<comment type="function">
    <text evidence="1">Part of the ABC transporter complex LptBFG involved in the translocation of lipopolysaccharide (LPS) from the inner membrane to the outer membrane.</text>
</comment>
<evidence type="ECO:0000256" key="1">
    <source>
        <dbReference type="ARBA" id="ARBA00002265"/>
    </source>
</evidence>
<evidence type="ECO:0000256" key="12">
    <source>
        <dbReference type="SAM" id="Phobius"/>
    </source>
</evidence>
<keyword evidence="14" id="KW-1185">Reference proteome</keyword>
<comment type="subunit">
    <text evidence="11">Component of the lipopolysaccharide transport and assembly complex. The LptBFG transporter is composed of two ATP-binding proteins (LptB) and two transmembrane proteins (LptF and LptG).</text>
</comment>
<feature type="transmembrane region" description="Helical" evidence="12">
    <location>
        <begin position="12"/>
        <end position="32"/>
    </location>
</feature>
<dbReference type="KEGG" id="adp:NCTC12871_00414"/>